<dbReference type="Proteomes" id="UP000708208">
    <property type="component" value="Unassembled WGS sequence"/>
</dbReference>
<reference evidence="1" key="1">
    <citation type="submission" date="2021-06" db="EMBL/GenBank/DDBJ databases">
        <authorList>
            <person name="Hodson N. C."/>
            <person name="Mongue J. A."/>
            <person name="Jaron S. K."/>
        </authorList>
    </citation>
    <scope>NUCLEOTIDE SEQUENCE</scope>
</reference>
<organism evidence="1 2">
    <name type="scientific">Allacma fusca</name>
    <dbReference type="NCBI Taxonomy" id="39272"/>
    <lineage>
        <taxon>Eukaryota</taxon>
        <taxon>Metazoa</taxon>
        <taxon>Ecdysozoa</taxon>
        <taxon>Arthropoda</taxon>
        <taxon>Hexapoda</taxon>
        <taxon>Collembola</taxon>
        <taxon>Symphypleona</taxon>
        <taxon>Sminthuridae</taxon>
        <taxon>Allacma</taxon>
    </lineage>
</organism>
<gene>
    <name evidence="1" type="ORF">AFUS01_LOCUS5781</name>
</gene>
<sequence length="78" mass="8956">MEFVPSEATKSEILTKHEESKAEALAKFKEDIKKEGLEFQSDWKLELLSGLEERLAIMMEECQETSLILLGKEENDIP</sequence>
<keyword evidence="2" id="KW-1185">Reference proteome</keyword>
<name>A0A8J2JY67_9HEXA</name>
<dbReference type="AlphaFoldDB" id="A0A8J2JY67"/>
<comment type="caution">
    <text evidence="1">The sequence shown here is derived from an EMBL/GenBank/DDBJ whole genome shotgun (WGS) entry which is preliminary data.</text>
</comment>
<dbReference type="EMBL" id="CAJVCH010037105">
    <property type="protein sequence ID" value="CAG7716259.1"/>
    <property type="molecule type" value="Genomic_DNA"/>
</dbReference>
<proteinExistence type="predicted"/>
<evidence type="ECO:0000313" key="2">
    <source>
        <dbReference type="Proteomes" id="UP000708208"/>
    </source>
</evidence>
<accession>A0A8J2JY67</accession>
<protein>
    <submittedName>
        <fullName evidence="1">Uncharacterized protein</fullName>
    </submittedName>
</protein>
<feature type="non-terminal residue" evidence="1">
    <location>
        <position position="78"/>
    </location>
</feature>
<evidence type="ECO:0000313" key="1">
    <source>
        <dbReference type="EMBL" id="CAG7716259.1"/>
    </source>
</evidence>